<dbReference type="SUPFAM" id="SSF103473">
    <property type="entry name" value="MFS general substrate transporter"/>
    <property type="match status" value="1"/>
</dbReference>
<dbReference type="OrthoDB" id="9787026at2"/>
<evidence type="ECO:0000256" key="6">
    <source>
        <dbReference type="SAM" id="Phobius"/>
    </source>
</evidence>
<name>A0A2M9H9V3_9BIFI</name>
<dbReference type="AlphaFoldDB" id="A0A2M9H9V3"/>
<keyword evidence="3 6" id="KW-0812">Transmembrane</keyword>
<feature type="transmembrane region" description="Helical" evidence="6">
    <location>
        <begin position="40"/>
        <end position="58"/>
    </location>
</feature>
<feature type="transmembrane region" description="Helical" evidence="6">
    <location>
        <begin position="259"/>
        <end position="281"/>
    </location>
</feature>
<evidence type="ECO:0000313" key="9">
    <source>
        <dbReference type="Proteomes" id="UP000229095"/>
    </source>
</evidence>
<dbReference type="Gene3D" id="1.20.1250.20">
    <property type="entry name" value="MFS general substrate transporter like domains"/>
    <property type="match status" value="2"/>
</dbReference>
<gene>
    <name evidence="8" type="ORF">CS006_04620</name>
</gene>
<feature type="transmembrane region" description="Helical" evidence="6">
    <location>
        <begin position="351"/>
        <end position="374"/>
    </location>
</feature>
<dbReference type="GO" id="GO:0022857">
    <property type="term" value="F:transmembrane transporter activity"/>
    <property type="evidence" value="ECO:0007669"/>
    <property type="project" value="InterPro"/>
</dbReference>
<dbReference type="InterPro" id="IPR050189">
    <property type="entry name" value="MFS_Efflux_Transporters"/>
</dbReference>
<evidence type="ECO:0000313" key="8">
    <source>
        <dbReference type="EMBL" id="PJM73593.1"/>
    </source>
</evidence>
<proteinExistence type="predicted"/>
<keyword evidence="9" id="KW-1185">Reference proteome</keyword>
<sequence length="415" mass="44892">MLAIGTSSMLLISIDRQILPTVLPAIMKEFGMNSTQGGFISSLNFIGTLLGAAIIGVVADSIGRGYKRTWAWWGSCFLAIISGLATFFTKGVFNLQLWRVVMGLGTGAMEPANVALVSDFWQKENRGFALGVNHTGMPLGQFIGPALLSVVLLYGGWRDAFLWIPAIGILLIIAQWLVGSKKNEMKVRGWIDEHGMTQPYSKEDVENKLGVKQSFMNAVNSLKNRNIRLAITMDFLFLWTEMGVATFLTLYLMDHLGIGLAQAALISGASGITGWFGLILWGTVSDHIGRRPALGIVTVGFAATVFCLTFINSVPTAWAMLIIWGLFRNAPFAVINSLTVDSAPKEAASSLGFLVGIGYGLSGTLVSPVIGWVIDQWGYSTSYVILAISCLLVFIPLLMAKETAGRKLKAQQLKG</sequence>
<dbReference type="Proteomes" id="UP000229095">
    <property type="component" value="Unassembled WGS sequence"/>
</dbReference>
<evidence type="ECO:0000256" key="2">
    <source>
        <dbReference type="ARBA" id="ARBA00022475"/>
    </source>
</evidence>
<reference evidence="8 9" key="1">
    <citation type="submission" date="2017-10" db="EMBL/GenBank/DDBJ databases">
        <title>Draft genome sequences of strains TRE 1, TRE 9, TRE H and TRI 7, isolated from tamarins, belonging to four potential novel Bifidobacterium species.</title>
        <authorList>
            <person name="Mattarelli P."/>
            <person name="Modesto M."/>
            <person name="Puglisi E."/>
            <person name="Morelli L."/>
            <person name="Spezio C."/>
            <person name="Bonetti A."/>
            <person name="Sandri C."/>
        </authorList>
    </citation>
    <scope>NUCLEOTIDE SEQUENCE [LARGE SCALE GENOMIC DNA]</scope>
    <source>
        <strain evidence="9">TRE1</strain>
    </source>
</reference>
<protein>
    <submittedName>
        <fullName evidence="8">MFS transporter</fullName>
    </submittedName>
</protein>
<dbReference type="PANTHER" id="PTHR43124">
    <property type="entry name" value="PURINE EFFLUX PUMP PBUE"/>
    <property type="match status" value="1"/>
</dbReference>
<evidence type="ECO:0000256" key="1">
    <source>
        <dbReference type="ARBA" id="ARBA00004651"/>
    </source>
</evidence>
<dbReference type="GO" id="GO:0005886">
    <property type="term" value="C:plasma membrane"/>
    <property type="evidence" value="ECO:0007669"/>
    <property type="project" value="UniProtKB-SubCell"/>
</dbReference>
<feature type="transmembrane region" description="Helical" evidence="6">
    <location>
        <begin position="235"/>
        <end position="253"/>
    </location>
</feature>
<dbReference type="PROSITE" id="PS50850">
    <property type="entry name" value="MFS"/>
    <property type="match status" value="1"/>
</dbReference>
<dbReference type="Pfam" id="PF07690">
    <property type="entry name" value="MFS_1"/>
    <property type="match status" value="1"/>
</dbReference>
<keyword evidence="2" id="KW-1003">Cell membrane</keyword>
<keyword evidence="4 6" id="KW-1133">Transmembrane helix</keyword>
<evidence type="ECO:0000259" key="7">
    <source>
        <dbReference type="PROSITE" id="PS50850"/>
    </source>
</evidence>
<organism evidence="8 9">
    <name type="scientific">Bifidobacterium primatium</name>
    <dbReference type="NCBI Taxonomy" id="2045438"/>
    <lineage>
        <taxon>Bacteria</taxon>
        <taxon>Bacillati</taxon>
        <taxon>Actinomycetota</taxon>
        <taxon>Actinomycetes</taxon>
        <taxon>Bifidobacteriales</taxon>
        <taxon>Bifidobacteriaceae</taxon>
        <taxon>Bifidobacterium</taxon>
    </lineage>
</organism>
<comment type="caution">
    <text evidence="8">The sequence shown here is derived from an EMBL/GenBank/DDBJ whole genome shotgun (WGS) entry which is preliminary data.</text>
</comment>
<dbReference type="EMBL" id="PEBI01000002">
    <property type="protein sequence ID" value="PJM73593.1"/>
    <property type="molecule type" value="Genomic_DNA"/>
</dbReference>
<feature type="transmembrane region" description="Helical" evidence="6">
    <location>
        <begin position="293"/>
        <end position="311"/>
    </location>
</feature>
<feature type="domain" description="Major facilitator superfamily (MFS) profile" evidence="7">
    <location>
        <begin position="1"/>
        <end position="404"/>
    </location>
</feature>
<comment type="subcellular location">
    <subcellularLocation>
        <location evidence="1">Cell membrane</location>
        <topology evidence="1">Multi-pass membrane protein</topology>
    </subcellularLocation>
</comment>
<accession>A0A2M9H9V3</accession>
<dbReference type="InterPro" id="IPR020846">
    <property type="entry name" value="MFS_dom"/>
</dbReference>
<dbReference type="InterPro" id="IPR011701">
    <property type="entry name" value="MFS"/>
</dbReference>
<evidence type="ECO:0000256" key="3">
    <source>
        <dbReference type="ARBA" id="ARBA00022692"/>
    </source>
</evidence>
<feature type="transmembrane region" description="Helical" evidence="6">
    <location>
        <begin position="380"/>
        <end position="399"/>
    </location>
</feature>
<dbReference type="InterPro" id="IPR036259">
    <property type="entry name" value="MFS_trans_sf"/>
</dbReference>
<feature type="transmembrane region" description="Helical" evidence="6">
    <location>
        <begin position="70"/>
        <end position="89"/>
    </location>
</feature>
<evidence type="ECO:0000256" key="5">
    <source>
        <dbReference type="ARBA" id="ARBA00023136"/>
    </source>
</evidence>
<feature type="transmembrane region" description="Helical" evidence="6">
    <location>
        <begin position="317"/>
        <end position="339"/>
    </location>
</feature>
<evidence type="ECO:0000256" key="4">
    <source>
        <dbReference type="ARBA" id="ARBA00022989"/>
    </source>
</evidence>
<dbReference type="PANTHER" id="PTHR43124:SF3">
    <property type="entry name" value="CHLORAMPHENICOL EFFLUX PUMP RV0191"/>
    <property type="match status" value="1"/>
</dbReference>
<feature type="transmembrane region" description="Helical" evidence="6">
    <location>
        <begin position="160"/>
        <end position="178"/>
    </location>
</feature>
<keyword evidence="5 6" id="KW-0472">Membrane</keyword>